<dbReference type="InterPro" id="IPR051189">
    <property type="entry name" value="Splicing_assoc_domain"/>
</dbReference>
<dbReference type="AlphaFoldDB" id="U5EDQ0"/>
<feature type="region of interest" description="Disordered" evidence="1">
    <location>
        <begin position="29"/>
        <end position="65"/>
    </location>
</feature>
<feature type="region of interest" description="Disordered" evidence="1">
    <location>
        <begin position="125"/>
        <end position="151"/>
    </location>
</feature>
<evidence type="ECO:0000313" key="2">
    <source>
        <dbReference type="EMBL" id="JAB55213.1"/>
    </source>
</evidence>
<feature type="non-terminal residue" evidence="2">
    <location>
        <position position="591"/>
    </location>
</feature>
<feature type="region of interest" description="Disordered" evidence="1">
    <location>
        <begin position="349"/>
        <end position="369"/>
    </location>
</feature>
<evidence type="ECO:0000256" key="1">
    <source>
        <dbReference type="SAM" id="MobiDB-lite"/>
    </source>
</evidence>
<feature type="region of interest" description="Disordered" evidence="1">
    <location>
        <begin position="293"/>
        <end position="312"/>
    </location>
</feature>
<feature type="region of interest" description="Disordered" evidence="1">
    <location>
        <begin position="409"/>
        <end position="440"/>
    </location>
</feature>
<reference evidence="2" key="1">
    <citation type="journal article" date="2014" name="Insect Biochem. Mol. Biol.">
        <title>An insight into the sialome of the frog biting fly, Corethrella appendiculata.</title>
        <authorList>
            <person name="Ribeiro J.M.C."/>
            <person name="Chagas A.C."/>
            <person name="Pham V.M."/>
            <person name="Lounibos L.P."/>
            <person name="Calvo E."/>
        </authorList>
    </citation>
    <scope>NUCLEOTIDE SEQUENCE</scope>
    <source>
        <tissue evidence="2">Salivary glands</tissue>
    </source>
</reference>
<name>U5EDQ0_9DIPT</name>
<organism evidence="2">
    <name type="scientific">Corethrella appendiculata</name>
    <dbReference type="NCBI Taxonomy" id="1370023"/>
    <lineage>
        <taxon>Eukaryota</taxon>
        <taxon>Metazoa</taxon>
        <taxon>Ecdysozoa</taxon>
        <taxon>Arthropoda</taxon>
        <taxon>Hexapoda</taxon>
        <taxon>Insecta</taxon>
        <taxon>Pterygota</taxon>
        <taxon>Neoptera</taxon>
        <taxon>Endopterygota</taxon>
        <taxon>Diptera</taxon>
        <taxon>Nematocera</taxon>
        <taxon>Culicoidea</taxon>
        <taxon>Chaoboridae</taxon>
        <taxon>Corethrella</taxon>
    </lineage>
</organism>
<feature type="compositionally biased region" description="Low complexity" evidence="1">
    <location>
        <begin position="303"/>
        <end position="312"/>
    </location>
</feature>
<dbReference type="PANTHER" id="PTHR14195">
    <property type="entry name" value="G PATCH DOMAIN CONTAINING PROTEIN 2"/>
    <property type="match status" value="1"/>
</dbReference>
<protein>
    <submittedName>
        <fullName evidence="2">Uncharacterized protein</fullName>
    </submittedName>
</protein>
<proteinExistence type="evidence at transcript level"/>
<dbReference type="EMBL" id="GANO01004658">
    <property type="protein sequence ID" value="JAB55213.1"/>
    <property type="molecule type" value="mRNA"/>
</dbReference>
<sequence length="591" mass="65801">MEQFSHDLTLALEETSRCGAVRGRWGMRRRTRSTGNLPCAPQPTEDSSSSPADPPYHNNNNIDNTNNNISSAINISPTQCNATGGTANIIAVGSLGGTNSNSIQSDSDDRHTFAFAFKLRQTTPMSGGGNFESDSLNENFSPARPNTRRKRKFKRMAVEYETTPSTPHATNNPIFPIGGTVKKRVLKHNCQENFRSSLFFCGKRKRCHRDRYMDYESHKQHSSSVPRQRDLFGGKGAASYLEYKSRNRASSFTSTKTPCERILPLNKSIVSKIEKISQDSQQHRGIKIGFQFTQPHDKETLQSATPSSSSTSIIGTTADKFIIETKVPVDTADIMKNVQQWPLSQEELPQQQQVLQDQPQHQQLHVQPVQQPTSSCLITAGEQILSNSDPKNPHKSGSFESALTLQLNALKSSQNKEKSKSRKSKHSRRRHDQQLQHHQQMKLHLQFDEQNFMDCANINDFLSSSSLSSSDSEAVLTNESDHEGDDELTDWPGNEAMINFASKNDFKRAAKNHRTGIKQQLPTLPQIKQQDDLIQDDDTLMSADELGACAIEKLPGYIPALVATTSTINQPPTTLNLGMKYSPASSEDLTA</sequence>
<feature type="region of interest" description="Disordered" evidence="1">
    <location>
        <begin position="465"/>
        <end position="487"/>
    </location>
</feature>
<feature type="compositionally biased region" description="Basic residues" evidence="1">
    <location>
        <begin position="419"/>
        <end position="431"/>
    </location>
</feature>
<accession>U5EDQ0</accession>